<dbReference type="InterPro" id="IPR009057">
    <property type="entry name" value="Homeodomain-like_sf"/>
</dbReference>
<dbReference type="OrthoDB" id="3288227at2"/>
<feature type="domain" description="BetI-type transcriptional repressor C-terminal" evidence="6">
    <location>
        <begin position="100"/>
        <end position="192"/>
    </location>
</feature>
<evidence type="ECO:0000256" key="1">
    <source>
        <dbReference type="ARBA" id="ARBA00022491"/>
    </source>
</evidence>
<evidence type="ECO:0000256" key="4">
    <source>
        <dbReference type="ARBA" id="ARBA00023163"/>
    </source>
</evidence>
<dbReference type="Pfam" id="PF00440">
    <property type="entry name" value="TetR_N"/>
    <property type="match status" value="1"/>
</dbReference>
<keyword evidence="1" id="KW-0678">Repressor</keyword>
<name>A0A7K0C4Q0_9ACTN</name>
<dbReference type="InterPro" id="IPR050109">
    <property type="entry name" value="HTH-type_TetR-like_transc_reg"/>
</dbReference>
<evidence type="ECO:0000259" key="5">
    <source>
        <dbReference type="Pfam" id="PF00440"/>
    </source>
</evidence>
<dbReference type="Pfam" id="PF13977">
    <property type="entry name" value="TetR_C_6"/>
    <property type="match status" value="1"/>
</dbReference>
<accession>A0A7K0C4Q0</accession>
<evidence type="ECO:0000259" key="6">
    <source>
        <dbReference type="Pfam" id="PF13977"/>
    </source>
</evidence>
<dbReference type="AlphaFoldDB" id="A0A7K0C4Q0"/>
<keyword evidence="2" id="KW-0805">Transcription regulation</keyword>
<dbReference type="GO" id="GO:0003700">
    <property type="term" value="F:DNA-binding transcription factor activity"/>
    <property type="evidence" value="ECO:0007669"/>
    <property type="project" value="TreeGrafter"/>
</dbReference>
<dbReference type="InterPro" id="IPR036271">
    <property type="entry name" value="Tet_transcr_reg_TetR-rel_C_sf"/>
</dbReference>
<dbReference type="Gene3D" id="1.10.357.10">
    <property type="entry name" value="Tetracycline Repressor, domain 2"/>
    <property type="match status" value="1"/>
</dbReference>
<keyword evidence="8" id="KW-1185">Reference proteome</keyword>
<comment type="caution">
    <text evidence="7">The sequence shown here is derived from an EMBL/GenBank/DDBJ whole genome shotgun (WGS) entry which is preliminary data.</text>
</comment>
<proteinExistence type="predicted"/>
<evidence type="ECO:0000313" key="8">
    <source>
        <dbReference type="Proteomes" id="UP000487268"/>
    </source>
</evidence>
<protein>
    <submittedName>
        <fullName evidence="7">HTH-type transcriptional regulator BetI</fullName>
    </submittedName>
</protein>
<sequence>MTNRRQVRKADIAQAAIGPLSAQGLRNVTLADLGASLKMTGAHLLYYFESKNDLFMASLRMVEQDLRARAHAAFEGMPSARERWNWLLDTGAPSGLDDSGLLMWLEAWAEAVHDKDFHDLITELEQDWQGLLRETLAYAVQRGELPATVDADRVAEGVSALLDGLTIRVVVGYRPLDHDAAMRIVDDFTSPLLPWQDPTDHEADA</sequence>
<keyword evidence="4" id="KW-0804">Transcription</keyword>
<dbReference type="PANTHER" id="PTHR30055:SF200">
    <property type="entry name" value="HTH-TYPE TRANSCRIPTIONAL REPRESSOR BDCR"/>
    <property type="match status" value="1"/>
</dbReference>
<dbReference type="GO" id="GO:0000976">
    <property type="term" value="F:transcription cis-regulatory region binding"/>
    <property type="evidence" value="ECO:0007669"/>
    <property type="project" value="TreeGrafter"/>
</dbReference>
<evidence type="ECO:0000313" key="7">
    <source>
        <dbReference type="EMBL" id="MQY08336.1"/>
    </source>
</evidence>
<organism evidence="7 8">
    <name type="scientific">Actinomadura macrotermitis</name>
    <dbReference type="NCBI Taxonomy" id="2585200"/>
    <lineage>
        <taxon>Bacteria</taxon>
        <taxon>Bacillati</taxon>
        <taxon>Actinomycetota</taxon>
        <taxon>Actinomycetes</taxon>
        <taxon>Streptosporangiales</taxon>
        <taxon>Thermomonosporaceae</taxon>
        <taxon>Actinomadura</taxon>
    </lineage>
</organism>
<keyword evidence="3" id="KW-0238">DNA-binding</keyword>
<evidence type="ECO:0000256" key="2">
    <source>
        <dbReference type="ARBA" id="ARBA00023015"/>
    </source>
</evidence>
<evidence type="ECO:0000256" key="3">
    <source>
        <dbReference type="ARBA" id="ARBA00023125"/>
    </source>
</evidence>
<dbReference type="PANTHER" id="PTHR30055">
    <property type="entry name" value="HTH-TYPE TRANSCRIPTIONAL REGULATOR RUTR"/>
    <property type="match status" value="1"/>
</dbReference>
<dbReference type="InterPro" id="IPR001647">
    <property type="entry name" value="HTH_TetR"/>
</dbReference>
<dbReference type="SUPFAM" id="SSF46689">
    <property type="entry name" value="Homeodomain-like"/>
    <property type="match status" value="1"/>
</dbReference>
<dbReference type="RefSeq" id="WP_153539054.1">
    <property type="nucleotide sequence ID" value="NZ_WEGH01000004.1"/>
</dbReference>
<dbReference type="EMBL" id="WEGH01000004">
    <property type="protein sequence ID" value="MQY08336.1"/>
    <property type="molecule type" value="Genomic_DNA"/>
</dbReference>
<dbReference type="Proteomes" id="UP000487268">
    <property type="component" value="Unassembled WGS sequence"/>
</dbReference>
<dbReference type="InterPro" id="IPR039538">
    <property type="entry name" value="BetI_C"/>
</dbReference>
<dbReference type="SUPFAM" id="SSF48498">
    <property type="entry name" value="Tetracyclin repressor-like, C-terminal domain"/>
    <property type="match status" value="1"/>
</dbReference>
<feature type="domain" description="HTH tetR-type" evidence="5">
    <location>
        <begin position="14"/>
        <end position="55"/>
    </location>
</feature>
<gene>
    <name evidence="7" type="primary">betI_16</name>
    <name evidence="7" type="ORF">ACRB68_64430</name>
</gene>
<reference evidence="7 8" key="1">
    <citation type="submission" date="2019-10" db="EMBL/GenBank/DDBJ databases">
        <title>Actinomadura rubteroloni sp. nov. and Actinomadura macrotermitis sp. nov., isolated from the gut of fungus growing-termite Macrotermes natalensis.</title>
        <authorList>
            <person name="Benndorf R."/>
            <person name="Martin K."/>
            <person name="Kuefner M."/>
            <person name="De Beer W."/>
            <person name="Kaster A.-K."/>
            <person name="Vollmers J."/>
            <person name="Poulsen M."/>
            <person name="Beemelmanns C."/>
        </authorList>
    </citation>
    <scope>NUCLEOTIDE SEQUENCE [LARGE SCALE GENOMIC DNA]</scope>
    <source>
        <strain evidence="7 8">RB68</strain>
    </source>
</reference>